<protein>
    <submittedName>
        <fullName evidence="2">Uncharacterized protein</fullName>
    </submittedName>
</protein>
<dbReference type="OrthoDB" id="2517679at2759"/>
<reference evidence="2 3" key="1">
    <citation type="submission" date="2015-08" db="EMBL/GenBank/DDBJ databases">
        <title>Next Generation Sequencing and Analysis of the Genome of Puccinia sorghi L Schw, the Causal Agent of Maize Common Rust.</title>
        <authorList>
            <person name="Rochi L."/>
            <person name="Burguener G."/>
            <person name="Darino M."/>
            <person name="Turjanski A."/>
            <person name="Kreff E."/>
            <person name="Dieguez M.J."/>
            <person name="Sacco F."/>
        </authorList>
    </citation>
    <scope>NUCLEOTIDE SEQUENCE [LARGE SCALE GENOMIC DNA]</scope>
    <source>
        <strain evidence="2 3">RO10H11247</strain>
    </source>
</reference>
<feature type="region of interest" description="Disordered" evidence="1">
    <location>
        <begin position="1"/>
        <end position="50"/>
    </location>
</feature>
<keyword evidence="3" id="KW-1185">Reference proteome</keyword>
<dbReference type="VEuPathDB" id="FungiDB:VP01_2097g4"/>
<dbReference type="Proteomes" id="UP000037035">
    <property type="component" value="Unassembled WGS sequence"/>
</dbReference>
<sequence length="419" mass="47409">MDSAADMKRMAAAASNLTPGSPPPPPNLKGAMDPEAIKQPDPLLDHDTGLPTSSKQPFFITDWTAGHLTSAYTFVGDVLKSSGKALSTVVVPKTAMKDGELAKISEYMAQNHANIDEKQVTKLYESLSAKNFKGPAEVHYDKTIKDLILDPFTTRDRVVLYKYFAEKLGAPELRRRQDVMFLQAKQRDFQSDWAERGIQVGVKRGIHPEELEKHAKVLGMGEYFPAFKVEPGMAKNSDRLQALESSLPQVLSLFKEFLGEGEYIARLRTMAAMDRMMSPDIPASLVTRWREQGLDVYHMVEVIDLTRGHISNPEEYERVSSSLRNLDGTLEEKELTQFLSVEDELNARKDTFGKFFCAAKALKPGKTPFAAETQRRHWFAITKVRWREEKANATCNERKIWWFPTEGVRHDKRANDEKA</sequence>
<feature type="compositionally biased region" description="Basic and acidic residues" evidence="1">
    <location>
        <begin position="35"/>
        <end position="48"/>
    </location>
</feature>
<evidence type="ECO:0000313" key="3">
    <source>
        <dbReference type="Proteomes" id="UP000037035"/>
    </source>
</evidence>
<dbReference type="AlphaFoldDB" id="A0A0L6VA76"/>
<organism evidence="2 3">
    <name type="scientific">Puccinia sorghi</name>
    <dbReference type="NCBI Taxonomy" id="27349"/>
    <lineage>
        <taxon>Eukaryota</taxon>
        <taxon>Fungi</taxon>
        <taxon>Dikarya</taxon>
        <taxon>Basidiomycota</taxon>
        <taxon>Pucciniomycotina</taxon>
        <taxon>Pucciniomycetes</taxon>
        <taxon>Pucciniales</taxon>
        <taxon>Pucciniaceae</taxon>
        <taxon>Puccinia</taxon>
    </lineage>
</organism>
<comment type="caution">
    <text evidence="2">The sequence shown here is derived from an EMBL/GenBank/DDBJ whole genome shotgun (WGS) entry which is preliminary data.</text>
</comment>
<evidence type="ECO:0000256" key="1">
    <source>
        <dbReference type="SAM" id="MobiDB-lite"/>
    </source>
</evidence>
<gene>
    <name evidence="2" type="ORF">VP01_2097g4</name>
</gene>
<dbReference type="EMBL" id="LAVV01006945">
    <property type="protein sequence ID" value="KNZ57696.1"/>
    <property type="molecule type" value="Genomic_DNA"/>
</dbReference>
<evidence type="ECO:0000313" key="2">
    <source>
        <dbReference type="EMBL" id="KNZ57696.1"/>
    </source>
</evidence>
<name>A0A0L6VA76_9BASI</name>
<accession>A0A0L6VA76</accession>
<proteinExistence type="predicted"/>